<feature type="compositionally biased region" description="Polar residues" evidence="1">
    <location>
        <begin position="21"/>
        <end position="41"/>
    </location>
</feature>
<sequence length="62" mass="7025">MPNNRFLAEKCPDGHCFRGTPASSTIHKEQQGQPNSLQWPQWDNAGKRIGLKSCQRDDSSRL</sequence>
<keyword evidence="3" id="KW-1185">Reference proteome</keyword>
<proteinExistence type="predicted"/>
<feature type="region of interest" description="Disordered" evidence="1">
    <location>
        <begin position="20"/>
        <end position="62"/>
    </location>
</feature>
<accession>A0A2P5CYF1</accession>
<gene>
    <name evidence="2" type="ORF">PanWU01x14_112740</name>
</gene>
<evidence type="ECO:0000313" key="3">
    <source>
        <dbReference type="Proteomes" id="UP000237105"/>
    </source>
</evidence>
<dbReference type="EMBL" id="JXTB01000083">
    <property type="protein sequence ID" value="PON66047.1"/>
    <property type="molecule type" value="Genomic_DNA"/>
</dbReference>
<evidence type="ECO:0000313" key="2">
    <source>
        <dbReference type="EMBL" id="PON66047.1"/>
    </source>
</evidence>
<reference evidence="3" key="1">
    <citation type="submission" date="2016-06" db="EMBL/GenBank/DDBJ databases">
        <title>Parallel loss of symbiosis genes in relatives of nitrogen-fixing non-legume Parasponia.</title>
        <authorList>
            <person name="Van Velzen R."/>
            <person name="Holmer R."/>
            <person name="Bu F."/>
            <person name="Rutten L."/>
            <person name="Van Zeijl A."/>
            <person name="Liu W."/>
            <person name="Santuari L."/>
            <person name="Cao Q."/>
            <person name="Sharma T."/>
            <person name="Shen D."/>
            <person name="Roswanjaya Y."/>
            <person name="Wardhani T."/>
            <person name="Kalhor M.S."/>
            <person name="Jansen J."/>
            <person name="Van den Hoogen J."/>
            <person name="Gungor B."/>
            <person name="Hartog M."/>
            <person name="Hontelez J."/>
            <person name="Verver J."/>
            <person name="Yang W.-C."/>
            <person name="Schijlen E."/>
            <person name="Repin R."/>
            <person name="Schilthuizen M."/>
            <person name="Schranz E."/>
            <person name="Heidstra R."/>
            <person name="Miyata K."/>
            <person name="Fedorova E."/>
            <person name="Kohlen W."/>
            <person name="Bisseling T."/>
            <person name="Smit S."/>
            <person name="Geurts R."/>
        </authorList>
    </citation>
    <scope>NUCLEOTIDE SEQUENCE [LARGE SCALE GENOMIC DNA]</scope>
    <source>
        <strain evidence="3">cv. WU1-14</strain>
    </source>
</reference>
<comment type="caution">
    <text evidence="2">The sequence shown here is derived from an EMBL/GenBank/DDBJ whole genome shotgun (WGS) entry which is preliminary data.</text>
</comment>
<dbReference type="Proteomes" id="UP000237105">
    <property type="component" value="Unassembled WGS sequence"/>
</dbReference>
<dbReference type="AlphaFoldDB" id="A0A2P5CYF1"/>
<protein>
    <submittedName>
        <fullName evidence="2">Uncharacterized protein</fullName>
    </submittedName>
</protein>
<organism evidence="2 3">
    <name type="scientific">Parasponia andersonii</name>
    <name type="common">Sponia andersonii</name>
    <dbReference type="NCBI Taxonomy" id="3476"/>
    <lineage>
        <taxon>Eukaryota</taxon>
        <taxon>Viridiplantae</taxon>
        <taxon>Streptophyta</taxon>
        <taxon>Embryophyta</taxon>
        <taxon>Tracheophyta</taxon>
        <taxon>Spermatophyta</taxon>
        <taxon>Magnoliopsida</taxon>
        <taxon>eudicotyledons</taxon>
        <taxon>Gunneridae</taxon>
        <taxon>Pentapetalae</taxon>
        <taxon>rosids</taxon>
        <taxon>fabids</taxon>
        <taxon>Rosales</taxon>
        <taxon>Cannabaceae</taxon>
        <taxon>Parasponia</taxon>
    </lineage>
</organism>
<name>A0A2P5CYF1_PARAD</name>
<evidence type="ECO:0000256" key="1">
    <source>
        <dbReference type="SAM" id="MobiDB-lite"/>
    </source>
</evidence>